<sequence length="206" mass="24429">MEILPWLNGINSFAVIIASVVAIWGINAWRREFEWKKKHDRAEETLTLFYQAKVLIAEIRYPLSNAKEGKNRKALPDETPEEKQALDRANVVVERYNQRKEVFSKIHAMRYRFMALFGKDKVKPFDELFEIISEILFAADYLGNYVWSKRNSDFSDPNELKEFNQDRREYESIFWFRGKNDPISPRVDAVIQEIEKICEPILFSKK</sequence>
<keyword evidence="1" id="KW-0472">Membrane</keyword>
<keyword evidence="1" id="KW-1133">Transmembrane helix</keyword>
<dbReference type="EMBL" id="UOGA01000226">
    <property type="protein sequence ID" value="VAX22524.1"/>
    <property type="molecule type" value="Genomic_DNA"/>
</dbReference>
<evidence type="ECO:0000256" key="1">
    <source>
        <dbReference type="SAM" id="Phobius"/>
    </source>
</evidence>
<name>A0A3B1CEN1_9ZZZZ</name>
<keyword evidence="1" id="KW-0812">Transmembrane</keyword>
<reference evidence="2" key="1">
    <citation type="submission" date="2018-06" db="EMBL/GenBank/DDBJ databases">
        <authorList>
            <person name="Zhirakovskaya E."/>
        </authorList>
    </citation>
    <scope>NUCLEOTIDE SEQUENCE</scope>
</reference>
<feature type="transmembrane region" description="Helical" evidence="1">
    <location>
        <begin position="6"/>
        <end position="29"/>
    </location>
</feature>
<organism evidence="2">
    <name type="scientific">hydrothermal vent metagenome</name>
    <dbReference type="NCBI Taxonomy" id="652676"/>
    <lineage>
        <taxon>unclassified sequences</taxon>
        <taxon>metagenomes</taxon>
        <taxon>ecological metagenomes</taxon>
    </lineage>
</organism>
<protein>
    <submittedName>
        <fullName evidence="2">Uncharacterized protein</fullName>
    </submittedName>
</protein>
<accession>A0A3B1CEN1</accession>
<dbReference type="AlphaFoldDB" id="A0A3B1CEN1"/>
<evidence type="ECO:0000313" key="2">
    <source>
        <dbReference type="EMBL" id="VAX22524.1"/>
    </source>
</evidence>
<gene>
    <name evidence="2" type="ORF">MNBD_NITROSPINAE04-1154</name>
</gene>
<proteinExistence type="predicted"/>